<dbReference type="InterPro" id="IPR035669">
    <property type="entry name" value="SGNH_plant_lipase-like"/>
</dbReference>
<keyword evidence="5" id="KW-1185">Reference proteome</keyword>
<dbReference type="InterPro" id="IPR044552">
    <property type="entry name" value="GLIP1-5/GLL25"/>
</dbReference>
<dbReference type="Proteomes" id="UP001293593">
    <property type="component" value="Unassembled WGS sequence"/>
</dbReference>
<evidence type="ECO:0000256" key="3">
    <source>
        <dbReference type="SAM" id="SignalP"/>
    </source>
</evidence>
<proteinExistence type="inferred from homology"/>
<evidence type="ECO:0008006" key="6">
    <source>
        <dbReference type="Google" id="ProtNLM"/>
    </source>
</evidence>
<accession>A0AAE1JEI9</accession>
<dbReference type="AlphaFoldDB" id="A0AAE1JEI9"/>
<dbReference type="PANTHER" id="PTHR45966">
    <property type="entry name" value="GDSL-LIKE LIPASE/ACYLHYDROLASE"/>
    <property type="match status" value="1"/>
</dbReference>
<dbReference type="EMBL" id="JAWXYG010000006">
    <property type="protein sequence ID" value="KAK4269022.1"/>
    <property type="molecule type" value="Genomic_DNA"/>
</dbReference>
<evidence type="ECO:0000256" key="1">
    <source>
        <dbReference type="ARBA" id="ARBA00008668"/>
    </source>
</evidence>
<gene>
    <name evidence="4" type="ORF">QN277_022231</name>
</gene>
<dbReference type="Pfam" id="PF00657">
    <property type="entry name" value="Lipase_GDSL"/>
    <property type="match status" value="1"/>
</dbReference>
<dbReference type="InterPro" id="IPR008265">
    <property type="entry name" value="Lipase_GDSL_AS"/>
</dbReference>
<evidence type="ECO:0000256" key="2">
    <source>
        <dbReference type="ARBA" id="ARBA00022729"/>
    </source>
</evidence>
<dbReference type="InterPro" id="IPR036514">
    <property type="entry name" value="SGNH_hydro_sf"/>
</dbReference>
<protein>
    <recommendedName>
        <fullName evidence="6">GDSL esterase/lipase 5-like</fullName>
    </recommendedName>
</protein>
<dbReference type="Gene3D" id="3.40.50.1110">
    <property type="entry name" value="SGNH hydrolase"/>
    <property type="match status" value="1"/>
</dbReference>
<organism evidence="4 5">
    <name type="scientific">Acacia crassicarpa</name>
    <name type="common">northern wattle</name>
    <dbReference type="NCBI Taxonomy" id="499986"/>
    <lineage>
        <taxon>Eukaryota</taxon>
        <taxon>Viridiplantae</taxon>
        <taxon>Streptophyta</taxon>
        <taxon>Embryophyta</taxon>
        <taxon>Tracheophyta</taxon>
        <taxon>Spermatophyta</taxon>
        <taxon>Magnoliopsida</taxon>
        <taxon>eudicotyledons</taxon>
        <taxon>Gunneridae</taxon>
        <taxon>Pentapetalae</taxon>
        <taxon>rosids</taxon>
        <taxon>fabids</taxon>
        <taxon>Fabales</taxon>
        <taxon>Fabaceae</taxon>
        <taxon>Caesalpinioideae</taxon>
        <taxon>mimosoid clade</taxon>
        <taxon>Acacieae</taxon>
        <taxon>Acacia</taxon>
    </lineage>
</organism>
<dbReference type="PROSITE" id="PS01098">
    <property type="entry name" value="LIPASE_GDSL_SER"/>
    <property type="match status" value="1"/>
</dbReference>
<comment type="caution">
    <text evidence="4">The sequence shown here is derived from an EMBL/GenBank/DDBJ whole genome shotgun (WGS) entry which is preliminary data.</text>
</comment>
<dbReference type="GO" id="GO:0016298">
    <property type="term" value="F:lipase activity"/>
    <property type="evidence" value="ECO:0007669"/>
    <property type="project" value="InterPro"/>
</dbReference>
<dbReference type="PANTHER" id="PTHR45966:SF4">
    <property type="entry name" value="GDSL ESTERASE_LIPASE 5"/>
    <property type="match status" value="1"/>
</dbReference>
<name>A0AAE1JEI9_9FABA</name>
<dbReference type="GO" id="GO:0006629">
    <property type="term" value="P:lipid metabolic process"/>
    <property type="evidence" value="ECO:0007669"/>
    <property type="project" value="InterPro"/>
</dbReference>
<feature type="signal peptide" evidence="3">
    <location>
        <begin position="1"/>
        <end position="24"/>
    </location>
</feature>
<comment type="similarity">
    <text evidence="1">Belongs to the 'GDSL' lipolytic enzyme family.</text>
</comment>
<keyword evidence="2 3" id="KW-0732">Signal</keyword>
<sequence length="371" mass="41916">MKKKLEARVFFFFVAALLASGSHGSKQSDNRTKNRAALFIFGDSLLDAGNNNYINTSTLDQANFWPYGETFFNFPTGRFCDGRLISDFIAEYANLPLIEPYLQPGNNQYYYGVNFASAGAGALVETFQGFVIPLRTQAKYFNKVERKLRQELGRREAKQVISKAVYLFSIGNNDYISPFATSSHFFNSFTPSHYVSMVVGNFTSVIQEIYRKGGRKFGVINSLPLGCVPGPRLLGNGTCFHKLSQLAVLHNRTLSLALSHLHKHLPGFKYSLYDLYTEGIRRINHPSKFGFKEGKRACCGSGPYRGQATCGGRRGQKYFELCEEPNHYLFWDSVHFTEFAYKQFAAQLWGSHTSNSNSVKPYTLSHLFQDL</sequence>
<evidence type="ECO:0000313" key="5">
    <source>
        <dbReference type="Proteomes" id="UP001293593"/>
    </source>
</evidence>
<evidence type="ECO:0000313" key="4">
    <source>
        <dbReference type="EMBL" id="KAK4269022.1"/>
    </source>
</evidence>
<dbReference type="InterPro" id="IPR001087">
    <property type="entry name" value="GDSL"/>
</dbReference>
<dbReference type="CDD" id="cd01837">
    <property type="entry name" value="SGNH_plant_lipase_like"/>
    <property type="match status" value="1"/>
</dbReference>
<feature type="chain" id="PRO_5042237706" description="GDSL esterase/lipase 5-like" evidence="3">
    <location>
        <begin position="25"/>
        <end position="371"/>
    </location>
</feature>
<reference evidence="4" key="1">
    <citation type="submission" date="2023-10" db="EMBL/GenBank/DDBJ databases">
        <title>Chromosome-level genome of the transformable northern wattle, Acacia crassicarpa.</title>
        <authorList>
            <person name="Massaro I."/>
            <person name="Sinha N.R."/>
            <person name="Poethig S."/>
            <person name="Leichty A.R."/>
        </authorList>
    </citation>
    <scope>NUCLEOTIDE SEQUENCE</scope>
    <source>
        <strain evidence="4">Acra3RX</strain>
        <tissue evidence="4">Leaf</tissue>
    </source>
</reference>